<dbReference type="InterPro" id="IPR002653">
    <property type="entry name" value="Znf_A20"/>
</dbReference>
<dbReference type="PROSITE" id="PS51036">
    <property type="entry name" value="ZF_A20"/>
    <property type="match status" value="1"/>
</dbReference>
<dbReference type="GO" id="GO:0005085">
    <property type="term" value="F:guanyl-nucleotide exchange factor activity"/>
    <property type="evidence" value="ECO:0007669"/>
    <property type="project" value="InterPro"/>
</dbReference>
<dbReference type="Pfam" id="PF18151">
    <property type="entry name" value="DUF5601"/>
    <property type="match status" value="1"/>
</dbReference>
<keyword evidence="8" id="KW-1185">Reference proteome</keyword>
<dbReference type="PANTHER" id="PTHR23101">
    <property type="entry name" value="RAB GDP/GTP EXCHANGE FACTOR"/>
    <property type="match status" value="1"/>
</dbReference>
<dbReference type="PROSITE" id="PS51205">
    <property type="entry name" value="VPS9"/>
    <property type="match status" value="1"/>
</dbReference>
<keyword evidence="3" id="KW-0862">Zinc</keyword>
<feature type="compositionally biased region" description="Low complexity" evidence="4">
    <location>
        <begin position="129"/>
        <end position="143"/>
    </location>
</feature>
<evidence type="ECO:0000259" key="5">
    <source>
        <dbReference type="PROSITE" id="PS51036"/>
    </source>
</evidence>
<dbReference type="SMART" id="SM00259">
    <property type="entry name" value="ZnF_A20"/>
    <property type="match status" value="1"/>
</dbReference>
<reference evidence="7 8" key="1">
    <citation type="submission" date="2020-03" db="EMBL/GenBank/DDBJ databases">
        <title>Dissostichus mawsoni Genome sequencing and assembly.</title>
        <authorList>
            <person name="Park H."/>
        </authorList>
    </citation>
    <scope>NUCLEOTIDE SEQUENCE [LARGE SCALE GENOMIC DNA]</scope>
    <source>
        <strain evidence="7">DM0001</strain>
        <tissue evidence="7">Muscle</tissue>
    </source>
</reference>
<protein>
    <recommendedName>
        <fullName evidence="9">RAB guanine nucleotide exchange factor (GEF) 1, like</fullName>
    </recommendedName>
</protein>
<dbReference type="GO" id="GO:0016192">
    <property type="term" value="P:vesicle-mediated transport"/>
    <property type="evidence" value="ECO:0007669"/>
    <property type="project" value="InterPro"/>
</dbReference>
<dbReference type="InterPro" id="IPR045046">
    <property type="entry name" value="Vps9-like"/>
</dbReference>
<accession>A0A7J5YGL1</accession>
<evidence type="ECO:0000259" key="6">
    <source>
        <dbReference type="PROSITE" id="PS51205"/>
    </source>
</evidence>
<dbReference type="EMBL" id="JAAKFY010000013">
    <property type="protein sequence ID" value="KAF3847647.1"/>
    <property type="molecule type" value="Genomic_DNA"/>
</dbReference>
<dbReference type="PANTHER" id="PTHR23101:SF126">
    <property type="entry name" value="RAB5 GDP_GTP EXCHANGE FACTOR"/>
    <property type="match status" value="1"/>
</dbReference>
<organism evidence="7 8">
    <name type="scientific">Dissostichus mawsoni</name>
    <name type="common">Antarctic cod</name>
    <dbReference type="NCBI Taxonomy" id="36200"/>
    <lineage>
        <taxon>Eukaryota</taxon>
        <taxon>Metazoa</taxon>
        <taxon>Chordata</taxon>
        <taxon>Craniata</taxon>
        <taxon>Vertebrata</taxon>
        <taxon>Euteleostomi</taxon>
        <taxon>Actinopterygii</taxon>
        <taxon>Neopterygii</taxon>
        <taxon>Teleostei</taxon>
        <taxon>Neoteleostei</taxon>
        <taxon>Acanthomorphata</taxon>
        <taxon>Eupercaria</taxon>
        <taxon>Perciformes</taxon>
        <taxon>Notothenioidei</taxon>
        <taxon>Nototheniidae</taxon>
        <taxon>Dissostichus</taxon>
    </lineage>
</organism>
<evidence type="ECO:0000256" key="4">
    <source>
        <dbReference type="SAM" id="MobiDB-lite"/>
    </source>
</evidence>
<dbReference type="GO" id="GO:0008270">
    <property type="term" value="F:zinc ion binding"/>
    <property type="evidence" value="ECO:0007669"/>
    <property type="project" value="UniProtKB-KW"/>
</dbReference>
<keyword evidence="2" id="KW-0863">Zinc-finger</keyword>
<dbReference type="SUPFAM" id="SSF57716">
    <property type="entry name" value="Glucocorticoid receptor-like (DNA-binding domain)"/>
    <property type="match status" value="1"/>
</dbReference>
<evidence type="ECO:0000256" key="2">
    <source>
        <dbReference type="ARBA" id="ARBA00022771"/>
    </source>
</evidence>
<feature type="compositionally biased region" description="Low complexity" evidence="4">
    <location>
        <begin position="471"/>
        <end position="507"/>
    </location>
</feature>
<dbReference type="Pfam" id="PF01754">
    <property type="entry name" value="zf-A20"/>
    <property type="match status" value="1"/>
</dbReference>
<dbReference type="Gene3D" id="1.20.1050.80">
    <property type="entry name" value="VPS9 domain"/>
    <property type="match status" value="1"/>
</dbReference>
<dbReference type="Pfam" id="PF02204">
    <property type="entry name" value="VPS9"/>
    <property type="match status" value="1"/>
</dbReference>
<feature type="region of interest" description="Disordered" evidence="4">
    <location>
        <begin position="397"/>
        <end position="420"/>
    </location>
</feature>
<dbReference type="SMART" id="SM00167">
    <property type="entry name" value="VPS9"/>
    <property type="match status" value="1"/>
</dbReference>
<evidence type="ECO:0008006" key="9">
    <source>
        <dbReference type="Google" id="ProtNLM"/>
    </source>
</evidence>
<dbReference type="OrthoDB" id="300289at2759"/>
<feature type="compositionally biased region" description="Low complexity" evidence="4">
    <location>
        <begin position="398"/>
        <end position="420"/>
    </location>
</feature>
<feature type="region of interest" description="Disordered" evidence="4">
    <location>
        <begin position="75"/>
        <end position="95"/>
    </location>
</feature>
<feature type="region of interest" description="Disordered" evidence="4">
    <location>
        <begin position="112"/>
        <end position="148"/>
    </location>
</feature>
<dbReference type="InterPro" id="IPR037191">
    <property type="entry name" value="VPS9_dom_sf"/>
</dbReference>
<dbReference type="FunFam" id="1.20.1050.80:FF:000003">
    <property type="entry name" value="rab5 GDP/GTP exchange factor isoform X2"/>
    <property type="match status" value="1"/>
</dbReference>
<evidence type="ECO:0000313" key="7">
    <source>
        <dbReference type="EMBL" id="KAF3847647.1"/>
    </source>
</evidence>
<evidence type="ECO:0000256" key="1">
    <source>
        <dbReference type="ARBA" id="ARBA00022723"/>
    </source>
</evidence>
<dbReference type="AlphaFoldDB" id="A0A7J5YGL1"/>
<name>A0A7J5YGL1_DISMA</name>
<keyword evidence="1" id="KW-0479">Metal-binding</keyword>
<feature type="region of interest" description="Disordered" evidence="4">
    <location>
        <begin position="469"/>
        <end position="532"/>
    </location>
</feature>
<dbReference type="GO" id="GO:0030139">
    <property type="term" value="C:endocytic vesicle"/>
    <property type="evidence" value="ECO:0007669"/>
    <property type="project" value="TreeGrafter"/>
</dbReference>
<evidence type="ECO:0000256" key="3">
    <source>
        <dbReference type="ARBA" id="ARBA00022833"/>
    </source>
</evidence>
<dbReference type="GO" id="GO:0003677">
    <property type="term" value="F:DNA binding"/>
    <property type="evidence" value="ECO:0007669"/>
    <property type="project" value="InterPro"/>
</dbReference>
<evidence type="ECO:0000313" key="8">
    <source>
        <dbReference type="Proteomes" id="UP000518266"/>
    </source>
</evidence>
<dbReference type="InterPro" id="IPR003123">
    <property type="entry name" value="VPS9"/>
</dbReference>
<dbReference type="Gene3D" id="1.10.246.120">
    <property type="match status" value="1"/>
</dbReference>
<dbReference type="SUPFAM" id="SSF109993">
    <property type="entry name" value="VPS9 domain"/>
    <property type="match status" value="1"/>
</dbReference>
<dbReference type="GO" id="GO:0005829">
    <property type="term" value="C:cytosol"/>
    <property type="evidence" value="ECO:0007669"/>
    <property type="project" value="TreeGrafter"/>
</dbReference>
<comment type="caution">
    <text evidence="7">The sequence shown here is derived from an EMBL/GenBank/DDBJ whole genome shotgun (WGS) entry which is preliminary data.</text>
</comment>
<feature type="domain" description="VPS9" evidence="6">
    <location>
        <begin position="244"/>
        <end position="387"/>
    </location>
</feature>
<feature type="domain" description="A20-type" evidence="5">
    <location>
        <begin position="11"/>
        <end position="45"/>
    </location>
</feature>
<sequence length="532" mass="59377">MMSQRRGIHLDQSELLCTKGCGFYGNTGWQGLCSKCWREENQREKQKQIQEDCALAERFVCLSVIPKLQKEEEEAYTSRNQKAQSQPTITPFGKFVERKTKEKSSKVNTVTKFFSPSSKTPPKKDSPFDAHSSPSPSSSTSRHSSVDSDHATREFIDFLKPLKSGREIFKQCRAFTESMVYKRDMAADELSECVQDFYQNLSDRLHTQFKGSSDHVESVMDEVEKYMMTRLYKEVFCPETTDDEKKDLAIQKRIRALHWVTIEMLCVPVEEEIAEVSDSVVKAITDVIEMDSKRVPKEKLSCITRCSKHIFNAIKISKKEAASADDFLPTLIYIVLKANPPRLQSNIQYITRFSNPSRLMTGEDGYYFTNLCCAVAFIEKLDGQSLNLSSEEFDHYMSGQASPPWPQPGGASSSSPGSAALSQVHKGLDLLTGLGERQERVLEEAHQLESDLIDWTDEVEQKVQSVLESFPPETETPAPPTASGTAVSATAVSATAVSAASSTSASTDNVENEHLPPPLTRKSLLVDVKSSA</sequence>
<proteinExistence type="predicted"/>
<dbReference type="Gene3D" id="1.20.5.4770">
    <property type="match status" value="1"/>
</dbReference>
<dbReference type="InterPro" id="IPR041545">
    <property type="entry name" value="DUF5601"/>
</dbReference>
<feature type="compositionally biased region" description="Polar residues" evidence="4">
    <location>
        <begin position="77"/>
        <end position="89"/>
    </location>
</feature>
<gene>
    <name evidence="7" type="ORF">F7725_020675</name>
</gene>
<dbReference type="Proteomes" id="UP000518266">
    <property type="component" value="Unassembled WGS sequence"/>
</dbReference>
<dbReference type="GO" id="GO:0031267">
    <property type="term" value="F:small GTPase binding"/>
    <property type="evidence" value="ECO:0007669"/>
    <property type="project" value="TreeGrafter"/>
</dbReference>